<protein>
    <recommendedName>
        <fullName evidence="6">Glucose-methanol-choline oxidoreductase N-terminal domain-containing protein</fullName>
    </recommendedName>
</protein>
<dbReference type="GO" id="GO:0050660">
    <property type="term" value="F:flavin adenine dinucleotide binding"/>
    <property type="evidence" value="ECO:0007669"/>
    <property type="project" value="InterPro"/>
</dbReference>
<dbReference type="PANTHER" id="PTHR11552:SF115">
    <property type="entry name" value="DEHYDROGENASE XPTC-RELATED"/>
    <property type="match status" value="1"/>
</dbReference>
<dbReference type="PROSITE" id="PS00623">
    <property type="entry name" value="GMC_OXRED_1"/>
    <property type="match status" value="1"/>
</dbReference>
<dbReference type="GO" id="GO:0016614">
    <property type="term" value="F:oxidoreductase activity, acting on CH-OH group of donors"/>
    <property type="evidence" value="ECO:0007669"/>
    <property type="project" value="InterPro"/>
</dbReference>
<sequence>MSPLRTWTATGLALCNAVLSEAISFPYHNTTHPHHNTTFTYPNPTLPHPITVHENGGMQTNYDFVIVGGGAAGLALAVRLSEVESQTVLVLEAGQFPEVVKAYTTPGAGQQVLGTDLDWGFSTPPQESLGNRTITYHRGRGVGGSTLVNGLTYGRGSSSIYNLWQDLGNERWDWDSVLPYFESTSFVPIDVAPYQTYNASAYSDNGPVALSYPTYVYDSSTAFIEALGSVNVSTVIDLNLGNNIGAKQEPLTLDAQQQRVSSYHSYYKPVRTRPNLIVRPLSQVQQVTLEMRDGSLAATGVVYSDMASGTTLNVTASKEVILSAGVFQTPQLLMLSGIGPQETLQSFGISEYLVNENVGRHMQDHFYFSVIARAQTNSSASQLYNRVDLMQAAQQEYSANHSGPLTTPIGPTYGFRQLSTEELQSLGAAEALANQTAQAQIEYLWEDIYYPAVPSMVLPQYPDWKNESVISVTAALLSPVSRGNVTLQTNNIQDAPAININYLESIIDQQIALFMFRSLRTVLSQTVLSQYTVGPNYGEVVPGVDVKDESTILEYIKSTLQPVWHAAGTCRMQPLDEGGVVDDRLRVYGVDGLRIIDASIFPVIPDNHIQGPVYMVAEKAAHMIKEDYNLN</sequence>
<dbReference type="Gene3D" id="3.30.560.10">
    <property type="entry name" value="Glucose Oxidase, domain 3"/>
    <property type="match status" value="1"/>
</dbReference>
<dbReference type="STRING" id="329885.A0A4U0TQ94"/>
<keyword evidence="3 4" id="KW-0274">FAD</keyword>
<reference evidence="7 8" key="1">
    <citation type="submission" date="2017-03" db="EMBL/GenBank/DDBJ databases">
        <title>Genomes of endolithic fungi from Antarctica.</title>
        <authorList>
            <person name="Coleine C."/>
            <person name="Masonjones S."/>
            <person name="Stajich J.E."/>
        </authorList>
    </citation>
    <scope>NUCLEOTIDE SEQUENCE [LARGE SCALE GENOMIC DNA]</scope>
    <source>
        <strain evidence="7 8">CCFEE 5311</strain>
    </source>
</reference>
<evidence type="ECO:0000256" key="4">
    <source>
        <dbReference type="RuleBase" id="RU003968"/>
    </source>
</evidence>
<dbReference type="InterPro" id="IPR012132">
    <property type="entry name" value="GMC_OxRdtase"/>
</dbReference>
<dbReference type="Pfam" id="PF00732">
    <property type="entry name" value="GMC_oxred_N"/>
    <property type="match status" value="1"/>
</dbReference>
<comment type="caution">
    <text evidence="7">The sequence shown here is derived from an EMBL/GenBank/DDBJ whole genome shotgun (WGS) entry which is preliminary data.</text>
</comment>
<comment type="similarity">
    <text evidence="1 4">Belongs to the GMC oxidoreductase family.</text>
</comment>
<dbReference type="PRINTS" id="PR00411">
    <property type="entry name" value="PNDRDTASEI"/>
</dbReference>
<evidence type="ECO:0000259" key="6">
    <source>
        <dbReference type="PROSITE" id="PS00623"/>
    </source>
</evidence>
<dbReference type="Gene3D" id="3.50.50.60">
    <property type="entry name" value="FAD/NAD(P)-binding domain"/>
    <property type="match status" value="1"/>
</dbReference>
<accession>A0A4U0TQ94</accession>
<evidence type="ECO:0000313" key="8">
    <source>
        <dbReference type="Proteomes" id="UP000310066"/>
    </source>
</evidence>
<gene>
    <name evidence="7" type="ORF">B0A54_17659</name>
</gene>
<dbReference type="SUPFAM" id="SSF54373">
    <property type="entry name" value="FAD-linked reductases, C-terminal domain"/>
    <property type="match status" value="1"/>
</dbReference>
<dbReference type="GO" id="GO:0044550">
    <property type="term" value="P:secondary metabolite biosynthetic process"/>
    <property type="evidence" value="ECO:0007669"/>
    <property type="project" value="TreeGrafter"/>
</dbReference>
<evidence type="ECO:0000256" key="2">
    <source>
        <dbReference type="PIRSR" id="PIRSR000137-1"/>
    </source>
</evidence>
<organism evidence="7 8">
    <name type="scientific">Friedmanniomyces endolithicus</name>
    <dbReference type="NCBI Taxonomy" id="329885"/>
    <lineage>
        <taxon>Eukaryota</taxon>
        <taxon>Fungi</taxon>
        <taxon>Dikarya</taxon>
        <taxon>Ascomycota</taxon>
        <taxon>Pezizomycotina</taxon>
        <taxon>Dothideomycetes</taxon>
        <taxon>Dothideomycetidae</taxon>
        <taxon>Mycosphaerellales</taxon>
        <taxon>Teratosphaeriaceae</taxon>
        <taxon>Friedmanniomyces</taxon>
    </lineage>
</organism>
<feature type="signal peptide" evidence="5">
    <location>
        <begin position="1"/>
        <end position="22"/>
    </location>
</feature>
<feature type="binding site" evidence="3">
    <location>
        <begin position="564"/>
        <end position="565"/>
    </location>
    <ligand>
        <name>FAD</name>
        <dbReference type="ChEBI" id="CHEBI:57692"/>
    </ligand>
</feature>
<feature type="domain" description="Glucose-methanol-choline oxidoreductase N-terminal" evidence="6">
    <location>
        <begin position="139"/>
        <end position="162"/>
    </location>
</feature>
<keyword evidence="5" id="KW-0732">Signal</keyword>
<dbReference type="InterPro" id="IPR036188">
    <property type="entry name" value="FAD/NAD-bd_sf"/>
</dbReference>
<dbReference type="PIRSF" id="PIRSF000137">
    <property type="entry name" value="Alcohol_oxidase"/>
    <property type="match status" value="1"/>
</dbReference>
<feature type="active site" description="Proton donor" evidence="2">
    <location>
        <position position="565"/>
    </location>
</feature>
<dbReference type="OrthoDB" id="269227at2759"/>
<dbReference type="EMBL" id="NAJP01000187">
    <property type="protein sequence ID" value="TKA24271.1"/>
    <property type="molecule type" value="Genomic_DNA"/>
</dbReference>
<feature type="chain" id="PRO_5020323383" description="Glucose-methanol-choline oxidoreductase N-terminal domain-containing protein" evidence="5">
    <location>
        <begin position="23"/>
        <end position="631"/>
    </location>
</feature>
<evidence type="ECO:0000256" key="3">
    <source>
        <dbReference type="PIRSR" id="PIRSR000137-2"/>
    </source>
</evidence>
<dbReference type="Pfam" id="PF05199">
    <property type="entry name" value="GMC_oxred_C"/>
    <property type="match status" value="1"/>
</dbReference>
<evidence type="ECO:0000256" key="5">
    <source>
        <dbReference type="SAM" id="SignalP"/>
    </source>
</evidence>
<dbReference type="Proteomes" id="UP000310066">
    <property type="component" value="Unassembled WGS sequence"/>
</dbReference>
<feature type="active site" description="Proton acceptor" evidence="2">
    <location>
        <position position="608"/>
    </location>
</feature>
<evidence type="ECO:0000313" key="7">
    <source>
        <dbReference type="EMBL" id="TKA24271.1"/>
    </source>
</evidence>
<keyword evidence="4" id="KW-0285">Flavoprotein</keyword>
<name>A0A4U0TQ94_9PEZI</name>
<evidence type="ECO:0000256" key="1">
    <source>
        <dbReference type="ARBA" id="ARBA00010790"/>
    </source>
</evidence>
<comment type="cofactor">
    <cofactor evidence="3">
        <name>FAD</name>
        <dbReference type="ChEBI" id="CHEBI:57692"/>
    </cofactor>
</comment>
<proteinExistence type="inferred from homology"/>
<dbReference type="PANTHER" id="PTHR11552">
    <property type="entry name" value="GLUCOSE-METHANOL-CHOLINE GMC OXIDOREDUCTASE"/>
    <property type="match status" value="1"/>
</dbReference>
<dbReference type="InterPro" id="IPR000172">
    <property type="entry name" value="GMC_OxRdtase_N"/>
</dbReference>
<dbReference type="SUPFAM" id="SSF51905">
    <property type="entry name" value="FAD/NAD(P)-binding domain"/>
    <property type="match status" value="1"/>
</dbReference>
<feature type="binding site" evidence="3">
    <location>
        <position position="284"/>
    </location>
    <ligand>
        <name>FAD</name>
        <dbReference type="ChEBI" id="CHEBI:57692"/>
    </ligand>
</feature>
<dbReference type="InterPro" id="IPR007867">
    <property type="entry name" value="GMC_OxRtase_C"/>
</dbReference>
<dbReference type="AlphaFoldDB" id="A0A4U0TQ94"/>